<organism evidence="3 4">
    <name type="scientific">Roseospira navarrensis</name>
    <dbReference type="NCBI Taxonomy" id="140058"/>
    <lineage>
        <taxon>Bacteria</taxon>
        <taxon>Pseudomonadati</taxon>
        <taxon>Pseudomonadota</taxon>
        <taxon>Alphaproteobacteria</taxon>
        <taxon>Rhodospirillales</taxon>
        <taxon>Rhodospirillaceae</taxon>
        <taxon>Roseospira</taxon>
    </lineage>
</organism>
<dbReference type="RefSeq" id="WP_153343161.1">
    <property type="nucleotide sequence ID" value="NZ_WIVE01000021.1"/>
</dbReference>
<accession>A0A7X1ZDI6</accession>
<sequence length="341" mass="37206">MTHLSSRLSVRGLAVAAGLSTALMAGTALADNHMPGDGVTVTPLKSSIAEETFQTVLVMKALEELGYEVEDIKELEYATAYVALGNGDGTFLADGWFPLHTDFFAEAGGEEKLYREGTYSPGALQGYLIDKKTADEHGITNVGQFTDPEIAKLFDTNGDGKANLTGCTPGWGCEKVIEHHMDAYELRETVTHNQGSYSALIADTITRYEQGESVFYYTWTPYWVSGVLVPGEDVVWLQVPFSSLPGAREDVDTSLPNGANYGFQANSQYIVANRDWAEANPAAAKLFSIMQVSANDISAQNLKMRDGEDSEEDIKRHADAWIAGHQETWNGWLEEARAAAE</sequence>
<protein>
    <submittedName>
        <fullName evidence="3">Glycine betaine/L-proline ABC transporter substrate-binding protein ProX</fullName>
    </submittedName>
</protein>
<feature type="signal peptide" evidence="1">
    <location>
        <begin position="1"/>
        <end position="30"/>
    </location>
</feature>
<evidence type="ECO:0000259" key="2">
    <source>
        <dbReference type="Pfam" id="PF04069"/>
    </source>
</evidence>
<dbReference type="EMBL" id="WIVE01000021">
    <property type="protein sequence ID" value="MQX36560.1"/>
    <property type="molecule type" value="Genomic_DNA"/>
</dbReference>
<dbReference type="OrthoDB" id="9786266at2"/>
<dbReference type="AlphaFoldDB" id="A0A7X1ZDI6"/>
<gene>
    <name evidence="3" type="primary">proX</name>
    <name evidence="3" type="ORF">GHC57_08525</name>
</gene>
<dbReference type="InterPro" id="IPR007210">
    <property type="entry name" value="ABC_Gly_betaine_transp_sub-bd"/>
</dbReference>
<dbReference type="SUPFAM" id="SSF53850">
    <property type="entry name" value="Periplasmic binding protein-like II"/>
    <property type="match status" value="1"/>
</dbReference>
<dbReference type="Gene3D" id="3.40.190.100">
    <property type="entry name" value="Glycine betaine-binding periplasmic protein, domain 2"/>
    <property type="match status" value="1"/>
</dbReference>
<dbReference type="GO" id="GO:0022857">
    <property type="term" value="F:transmembrane transporter activity"/>
    <property type="evidence" value="ECO:0007669"/>
    <property type="project" value="InterPro"/>
</dbReference>
<evidence type="ECO:0000313" key="3">
    <source>
        <dbReference type="EMBL" id="MQX36560.1"/>
    </source>
</evidence>
<feature type="chain" id="PRO_5031518417" evidence="1">
    <location>
        <begin position="31"/>
        <end position="341"/>
    </location>
</feature>
<proteinExistence type="predicted"/>
<dbReference type="Pfam" id="PF04069">
    <property type="entry name" value="OpuAC"/>
    <property type="match status" value="1"/>
</dbReference>
<feature type="domain" description="ABC-type glycine betaine transport system substrate-binding" evidence="2">
    <location>
        <begin position="41"/>
        <end position="323"/>
    </location>
</feature>
<dbReference type="CDD" id="cd13638">
    <property type="entry name" value="PBP2_EcProx_like"/>
    <property type="match status" value="1"/>
</dbReference>
<name>A0A7X1ZDI6_9PROT</name>
<dbReference type="GO" id="GO:0043190">
    <property type="term" value="C:ATP-binding cassette (ABC) transporter complex"/>
    <property type="evidence" value="ECO:0007669"/>
    <property type="project" value="InterPro"/>
</dbReference>
<dbReference type="Proteomes" id="UP000434582">
    <property type="component" value="Unassembled WGS sequence"/>
</dbReference>
<evidence type="ECO:0000256" key="1">
    <source>
        <dbReference type="SAM" id="SignalP"/>
    </source>
</evidence>
<dbReference type="NCBIfam" id="NF008334">
    <property type="entry name" value="PRK11119.1"/>
    <property type="match status" value="1"/>
</dbReference>
<comment type="caution">
    <text evidence="3">The sequence shown here is derived from an EMBL/GenBank/DDBJ whole genome shotgun (WGS) entry which is preliminary data.</text>
</comment>
<keyword evidence="1" id="KW-0732">Signal</keyword>
<evidence type="ECO:0000313" key="4">
    <source>
        <dbReference type="Proteomes" id="UP000434582"/>
    </source>
</evidence>
<keyword evidence="4" id="KW-1185">Reference proteome</keyword>
<dbReference type="Gene3D" id="3.40.190.10">
    <property type="entry name" value="Periplasmic binding protein-like II"/>
    <property type="match status" value="1"/>
</dbReference>
<reference evidence="3 4" key="1">
    <citation type="submission" date="2019-10" db="EMBL/GenBank/DDBJ databases">
        <title>Draft whole-genome sequence of the purple nonsulfur photosynthetic bacterium Roseospira navarrensis DSM 15114.</title>
        <authorList>
            <person name="Kyndt J.A."/>
            <person name="Meyer T.E."/>
        </authorList>
    </citation>
    <scope>NUCLEOTIDE SEQUENCE [LARGE SCALE GENOMIC DNA]</scope>
    <source>
        <strain evidence="3 4">DSM 15114</strain>
    </source>
</reference>